<name>A0A848LH14_9BACT</name>
<organism evidence="2 3">
    <name type="scientific">Pyxidicoccus fallax</name>
    <dbReference type="NCBI Taxonomy" id="394095"/>
    <lineage>
        <taxon>Bacteria</taxon>
        <taxon>Pseudomonadati</taxon>
        <taxon>Myxococcota</taxon>
        <taxon>Myxococcia</taxon>
        <taxon>Myxococcales</taxon>
        <taxon>Cystobacterineae</taxon>
        <taxon>Myxococcaceae</taxon>
        <taxon>Pyxidicoccus</taxon>
    </lineage>
</organism>
<protein>
    <submittedName>
        <fullName evidence="2">DUF2183 domain-containing protein</fullName>
    </submittedName>
</protein>
<reference evidence="2 3" key="1">
    <citation type="submission" date="2020-04" db="EMBL/GenBank/DDBJ databases">
        <title>Draft genome of Pyxidicoccus fallax type strain.</title>
        <authorList>
            <person name="Whitworth D.E."/>
        </authorList>
    </citation>
    <scope>NUCLEOTIDE SEQUENCE [LARGE SCALE GENOMIC DNA]</scope>
    <source>
        <strain evidence="2 3">DSM 14698</strain>
    </source>
</reference>
<feature type="domain" description="Phosphatidate phosphatase APP1 catalytic" evidence="1">
    <location>
        <begin position="145"/>
        <end position="288"/>
    </location>
</feature>
<dbReference type="InterPro" id="IPR019236">
    <property type="entry name" value="APP1_cat"/>
</dbReference>
<dbReference type="PANTHER" id="PTHR28208:SF3">
    <property type="entry name" value="PHOSPHATIDATE PHOSPHATASE APP1"/>
    <property type="match status" value="1"/>
</dbReference>
<evidence type="ECO:0000313" key="2">
    <source>
        <dbReference type="EMBL" id="NMO15518.1"/>
    </source>
</evidence>
<dbReference type="EMBL" id="JABBJJ010000041">
    <property type="protein sequence ID" value="NMO15518.1"/>
    <property type="molecule type" value="Genomic_DNA"/>
</dbReference>
<sequence>MGYANRCHRKIPLIALARPLGIVLLLCTHVASAEPAVLLAPALGRPEGVLLQGRVLKDAPSGGSSALTRNVRRLTAANWEGASVEVSFQGVVAKVKSGHDGNFEVNLRPPEGQRFPQGTAEAEAKVQGASARAPVEVIPDTAPLLVVSDFDDTVAVTNVTNPVKLVESALLKDGDTQAVVPGMAAFYGCLRKPASPAFALVSGSPIQYLSRIRTFLDRHGFPAGFGLYLRDLGPGTLSGYKQPAIRRLLHQFSQPVVLVGDSGEKDPEVYAQIRDEFPGRVKAIYIRDAGRTEDKTRFEGMVLFKDSGDAAAHAAAQGLADAACVATAFAKPAPAATAGQTAP</sequence>
<gene>
    <name evidence="2" type="ORF">HG543_11740</name>
</gene>
<comment type="caution">
    <text evidence="2">The sequence shown here is derived from an EMBL/GenBank/DDBJ whole genome shotgun (WGS) entry which is preliminary data.</text>
</comment>
<dbReference type="AlphaFoldDB" id="A0A848LH14"/>
<dbReference type="GO" id="GO:0008195">
    <property type="term" value="F:phosphatidate phosphatase activity"/>
    <property type="evidence" value="ECO:0007669"/>
    <property type="project" value="InterPro"/>
</dbReference>
<dbReference type="Pfam" id="PF09949">
    <property type="entry name" value="APP1_cat"/>
    <property type="match status" value="1"/>
</dbReference>
<evidence type="ECO:0000313" key="3">
    <source>
        <dbReference type="Proteomes" id="UP000518300"/>
    </source>
</evidence>
<dbReference type="Proteomes" id="UP000518300">
    <property type="component" value="Unassembled WGS sequence"/>
</dbReference>
<dbReference type="InterPro" id="IPR052935">
    <property type="entry name" value="Mg2+_PAP"/>
</dbReference>
<dbReference type="PANTHER" id="PTHR28208">
    <property type="entry name" value="PHOSPHATIDATE PHOSPHATASE APP1"/>
    <property type="match status" value="1"/>
</dbReference>
<proteinExistence type="predicted"/>
<evidence type="ECO:0000259" key="1">
    <source>
        <dbReference type="Pfam" id="PF09949"/>
    </source>
</evidence>
<accession>A0A848LH14</accession>
<keyword evidence="3" id="KW-1185">Reference proteome</keyword>